<dbReference type="AlphaFoldDB" id="A0A5C6E6B8"/>
<name>A0A5C6E6B8_9BACT</name>
<keyword evidence="2" id="KW-1185">Reference proteome</keyword>
<dbReference type="OrthoDB" id="290434at2"/>
<protein>
    <recommendedName>
        <fullName evidence="3">DUF1580 domain-containing protein</fullName>
    </recommendedName>
</protein>
<accession>A0A5C6E6B8</accession>
<dbReference type="InterPro" id="IPR011474">
    <property type="entry name" value="DUF1580"/>
</dbReference>
<organism evidence="1 2">
    <name type="scientific">Novipirellula aureliae</name>
    <dbReference type="NCBI Taxonomy" id="2527966"/>
    <lineage>
        <taxon>Bacteria</taxon>
        <taxon>Pseudomonadati</taxon>
        <taxon>Planctomycetota</taxon>
        <taxon>Planctomycetia</taxon>
        <taxon>Pirellulales</taxon>
        <taxon>Pirellulaceae</taxon>
        <taxon>Novipirellula</taxon>
    </lineage>
</organism>
<dbReference type="EMBL" id="SJPY01000002">
    <property type="protein sequence ID" value="TWU44144.1"/>
    <property type="molecule type" value="Genomic_DNA"/>
</dbReference>
<evidence type="ECO:0000313" key="1">
    <source>
        <dbReference type="EMBL" id="TWU44144.1"/>
    </source>
</evidence>
<gene>
    <name evidence="1" type="ORF">Q31b_16800</name>
</gene>
<dbReference type="Pfam" id="PF07618">
    <property type="entry name" value="DUF1580"/>
    <property type="match status" value="1"/>
</dbReference>
<dbReference type="RefSeq" id="WP_146599159.1">
    <property type="nucleotide sequence ID" value="NZ_SJPY01000002.1"/>
</dbReference>
<proteinExistence type="predicted"/>
<evidence type="ECO:0008006" key="3">
    <source>
        <dbReference type="Google" id="ProtNLM"/>
    </source>
</evidence>
<evidence type="ECO:0000313" key="2">
    <source>
        <dbReference type="Proteomes" id="UP000315471"/>
    </source>
</evidence>
<reference evidence="1 2" key="1">
    <citation type="submission" date="2019-02" db="EMBL/GenBank/DDBJ databases">
        <title>Deep-cultivation of Planctomycetes and their phenomic and genomic characterization uncovers novel biology.</title>
        <authorList>
            <person name="Wiegand S."/>
            <person name="Jogler M."/>
            <person name="Boedeker C."/>
            <person name="Pinto D."/>
            <person name="Vollmers J."/>
            <person name="Rivas-Marin E."/>
            <person name="Kohn T."/>
            <person name="Peeters S.H."/>
            <person name="Heuer A."/>
            <person name="Rast P."/>
            <person name="Oberbeckmann S."/>
            <person name="Bunk B."/>
            <person name="Jeske O."/>
            <person name="Meyerdierks A."/>
            <person name="Storesund J.E."/>
            <person name="Kallscheuer N."/>
            <person name="Luecker S."/>
            <person name="Lage O.M."/>
            <person name="Pohl T."/>
            <person name="Merkel B.J."/>
            <person name="Hornburger P."/>
            <person name="Mueller R.-W."/>
            <person name="Bruemmer F."/>
            <person name="Labrenz M."/>
            <person name="Spormann A.M."/>
            <person name="Op Den Camp H."/>
            <person name="Overmann J."/>
            <person name="Amann R."/>
            <person name="Jetten M.S.M."/>
            <person name="Mascher T."/>
            <person name="Medema M.H."/>
            <person name="Devos D.P."/>
            <person name="Kaster A.-K."/>
            <person name="Ovreas L."/>
            <person name="Rohde M."/>
            <person name="Galperin M.Y."/>
            <person name="Jogler C."/>
        </authorList>
    </citation>
    <scope>NUCLEOTIDE SEQUENCE [LARGE SCALE GENOMIC DNA]</scope>
    <source>
        <strain evidence="1 2">Q31b</strain>
    </source>
</reference>
<sequence length="76" mass="8518">MADLNILTEDVISLSEVRKCLPKVGGQKRPHISTIWRWTLRGVGGVKLETVKIGSRILTSKQAVTRFISATTENRR</sequence>
<comment type="caution">
    <text evidence="1">The sequence shown here is derived from an EMBL/GenBank/DDBJ whole genome shotgun (WGS) entry which is preliminary data.</text>
</comment>
<dbReference type="Proteomes" id="UP000315471">
    <property type="component" value="Unassembled WGS sequence"/>
</dbReference>